<gene>
    <name evidence="1" type="ORF">Mrose_02900</name>
</gene>
<dbReference type="EMBL" id="QWLA01000069">
    <property type="protein sequence ID" value="RIH83801.1"/>
    <property type="molecule type" value="Genomic_DNA"/>
</dbReference>
<reference evidence="1 2" key="1">
    <citation type="submission" date="2018-08" db="EMBL/GenBank/DDBJ databases">
        <title>Meiothermus roseus NBRC 110900 genome sequencing project.</title>
        <authorList>
            <person name="Da Costa M.S."/>
            <person name="Albuquerque L."/>
            <person name="Raposo P."/>
            <person name="Froufe H.J.C."/>
            <person name="Barroso C.S."/>
            <person name="Egas C."/>
        </authorList>
    </citation>
    <scope>NUCLEOTIDE SEQUENCE [LARGE SCALE GENOMIC DNA]</scope>
    <source>
        <strain evidence="1 2">NBRC 110900</strain>
    </source>
</reference>
<sequence length="100" mass="11482">MRLDIPLPSTLTLMAVWAAVEQAARELGLTVTLRTTSAQYPGSTHWHFKQGRTRGIVEATYWPQQHRLWLSIKPRALSEHTLELAERLRAEIERNLLPKA</sequence>
<dbReference type="RefSeq" id="WP_119279496.1">
    <property type="nucleotide sequence ID" value="NZ_QWLA01000069.1"/>
</dbReference>
<organism evidence="1 2">
    <name type="scientific">Calidithermus roseus</name>
    <dbReference type="NCBI Taxonomy" id="1644118"/>
    <lineage>
        <taxon>Bacteria</taxon>
        <taxon>Thermotogati</taxon>
        <taxon>Deinococcota</taxon>
        <taxon>Deinococci</taxon>
        <taxon>Thermales</taxon>
        <taxon>Thermaceae</taxon>
        <taxon>Calidithermus</taxon>
    </lineage>
</organism>
<evidence type="ECO:0000313" key="2">
    <source>
        <dbReference type="Proteomes" id="UP000265341"/>
    </source>
</evidence>
<proteinExistence type="predicted"/>
<dbReference type="Proteomes" id="UP000265341">
    <property type="component" value="Unassembled WGS sequence"/>
</dbReference>
<accession>A0A399ENS7</accession>
<evidence type="ECO:0000313" key="1">
    <source>
        <dbReference type="EMBL" id="RIH83801.1"/>
    </source>
</evidence>
<dbReference type="AlphaFoldDB" id="A0A399ENS7"/>
<dbReference type="OrthoDB" id="8452012at2"/>
<protein>
    <submittedName>
        <fullName evidence="1">Uncharacterized protein</fullName>
    </submittedName>
</protein>
<keyword evidence="2" id="KW-1185">Reference proteome</keyword>
<comment type="caution">
    <text evidence="1">The sequence shown here is derived from an EMBL/GenBank/DDBJ whole genome shotgun (WGS) entry which is preliminary data.</text>
</comment>
<name>A0A399ENS7_9DEIN</name>